<keyword evidence="1" id="KW-0812">Transmembrane</keyword>
<proteinExistence type="predicted"/>
<feature type="transmembrane region" description="Helical" evidence="1">
    <location>
        <begin position="88"/>
        <end position="114"/>
    </location>
</feature>
<comment type="caution">
    <text evidence="2">The sequence shown here is derived from an EMBL/GenBank/DDBJ whole genome shotgun (WGS) entry which is preliminary data.</text>
</comment>
<feature type="transmembrane region" description="Helical" evidence="1">
    <location>
        <begin position="6"/>
        <end position="27"/>
    </location>
</feature>
<protein>
    <submittedName>
        <fullName evidence="2">DUF1772 domain-containing protein</fullName>
    </submittedName>
</protein>
<keyword evidence="3" id="KW-1185">Reference proteome</keyword>
<feature type="transmembrane region" description="Helical" evidence="1">
    <location>
        <begin position="135"/>
        <end position="155"/>
    </location>
</feature>
<keyword evidence="1" id="KW-1133">Transmembrane helix</keyword>
<evidence type="ECO:0000256" key="1">
    <source>
        <dbReference type="SAM" id="Phobius"/>
    </source>
</evidence>
<keyword evidence="1" id="KW-0472">Membrane</keyword>
<organism evidence="2 3">
    <name type="scientific">Spirosoma liriopis</name>
    <dbReference type="NCBI Taxonomy" id="2937440"/>
    <lineage>
        <taxon>Bacteria</taxon>
        <taxon>Pseudomonadati</taxon>
        <taxon>Bacteroidota</taxon>
        <taxon>Cytophagia</taxon>
        <taxon>Cytophagales</taxon>
        <taxon>Cytophagaceae</taxon>
        <taxon>Spirosoma</taxon>
    </lineage>
</organism>
<evidence type="ECO:0000313" key="3">
    <source>
        <dbReference type="Proteomes" id="UP001202180"/>
    </source>
</evidence>
<name>A0ABT0HE24_9BACT</name>
<reference evidence="2 3" key="1">
    <citation type="submission" date="2022-04" db="EMBL/GenBank/DDBJ databases">
        <title>Spirosoma sp. strain RP8 genome sequencing and assembly.</title>
        <authorList>
            <person name="Jung Y."/>
        </authorList>
    </citation>
    <scope>NUCLEOTIDE SEQUENCE [LARGE SCALE GENOMIC DNA]</scope>
    <source>
        <strain evidence="2 3">RP8</strain>
    </source>
</reference>
<dbReference type="Proteomes" id="UP001202180">
    <property type="component" value="Unassembled WGS sequence"/>
</dbReference>
<dbReference type="RefSeq" id="WP_248475245.1">
    <property type="nucleotide sequence ID" value="NZ_JALPRF010000001.1"/>
</dbReference>
<evidence type="ECO:0000313" key="2">
    <source>
        <dbReference type="EMBL" id="MCK8490406.1"/>
    </source>
</evidence>
<sequence>MSYLPQILLLLFVLNLGTAFGAGLYEVKVVIPQWFRKSALSGCYIDREAMRELDSGRKFWAFVTTLPLTLLTLASFIVIWLGSPGYNWWLAAALLTFCERISTFTFFIPTIIKFQRMDTLFTERVSHLVTLWVRLNYIRTILMLVAWLFALRALVLC</sequence>
<dbReference type="EMBL" id="JALPRF010000001">
    <property type="protein sequence ID" value="MCK8490406.1"/>
    <property type="molecule type" value="Genomic_DNA"/>
</dbReference>
<feature type="transmembrane region" description="Helical" evidence="1">
    <location>
        <begin position="59"/>
        <end position="82"/>
    </location>
</feature>
<accession>A0ABT0HE24</accession>
<gene>
    <name evidence="2" type="ORF">M0L20_01005</name>
</gene>